<evidence type="ECO:0000313" key="3">
    <source>
        <dbReference type="EnsemblProtists" id="EOD40268"/>
    </source>
</evidence>
<dbReference type="Proteomes" id="UP000013827">
    <property type="component" value="Unassembled WGS sequence"/>
</dbReference>
<sequence>MPRLTEPCTKTTTAYACFTYTFATLVIWNFGVYVALMGLCMVAHLCFSFYGLVTAAKLSWVSFFLLFLGLCISLAHESSQGVQLLLLVLLFLPFNLSLCWCVIMADEVTHTLPRVDRSQSIQQQIDFFTLVLGGSPSAPAALAAAGAPRVRQRQLYERQEQERVQNQERRRGTEEKALAEGVGAQSQGQALPRVAHGYEAPPSSSRACALVRALSHVPMAAARAIARVLSRGRMEEQQDDTETAVGPVAVQLRQLQYQL</sequence>
<dbReference type="RefSeq" id="XP_005792697.1">
    <property type="nucleotide sequence ID" value="XM_005792640.1"/>
</dbReference>
<evidence type="ECO:0000256" key="1">
    <source>
        <dbReference type="SAM" id="MobiDB-lite"/>
    </source>
</evidence>
<keyword evidence="2" id="KW-0472">Membrane</keyword>
<dbReference type="PaxDb" id="2903-EOD33950"/>
<dbReference type="GeneID" id="17279221"/>
<name>A0A0D3KWY3_EMIH1</name>
<feature type="region of interest" description="Disordered" evidence="1">
    <location>
        <begin position="156"/>
        <end position="190"/>
    </location>
</feature>
<dbReference type="GeneID" id="17285539"/>
<dbReference type="KEGG" id="ehx:EMIHUDRAFT_251218"/>
<feature type="transmembrane region" description="Helical" evidence="2">
    <location>
        <begin position="12"/>
        <end position="36"/>
    </location>
</feature>
<accession>A0A0D3KWY3</accession>
<proteinExistence type="predicted"/>
<evidence type="ECO:0000313" key="4">
    <source>
        <dbReference type="Proteomes" id="UP000013827"/>
    </source>
</evidence>
<dbReference type="HOGENOM" id="CLU_1075325_0_0_1"/>
<feature type="transmembrane region" description="Helical" evidence="2">
    <location>
        <begin position="84"/>
        <end position="105"/>
    </location>
</feature>
<evidence type="ECO:0000256" key="2">
    <source>
        <dbReference type="SAM" id="Phobius"/>
    </source>
</evidence>
<feature type="compositionally biased region" description="Basic and acidic residues" evidence="1">
    <location>
        <begin position="156"/>
        <end position="178"/>
    </location>
</feature>
<organism evidence="3 4">
    <name type="scientific">Emiliania huxleyi (strain CCMP1516)</name>
    <dbReference type="NCBI Taxonomy" id="280463"/>
    <lineage>
        <taxon>Eukaryota</taxon>
        <taxon>Haptista</taxon>
        <taxon>Haptophyta</taxon>
        <taxon>Prymnesiophyceae</taxon>
        <taxon>Isochrysidales</taxon>
        <taxon>Noelaerhabdaceae</taxon>
        <taxon>Emiliania</taxon>
    </lineage>
</organism>
<reference evidence="3" key="2">
    <citation type="submission" date="2024-10" db="UniProtKB">
        <authorList>
            <consortium name="EnsemblProtists"/>
        </authorList>
    </citation>
    <scope>IDENTIFICATION</scope>
</reference>
<keyword evidence="2" id="KW-1133">Transmembrane helix</keyword>
<feature type="transmembrane region" description="Helical" evidence="2">
    <location>
        <begin position="48"/>
        <end position="72"/>
    </location>
</feature>
<keyword evidence="2" id="KW-0812">Transmembrane</keyword>
<dbReference type="RefSeq" id="XP_005786379.1">
    <property type="nucleotide sequence ID" value="XM_005786322.1"/>
</dbReference>
<reference evidence="4" key="1">
    <citation type="journal article" date="2013" name="Nature">
        <title>Pan genome of the phytoplankton Emiliania underpins its global distribution.</title>
        <authorList>
            <person name="Read B.A."/>
            <person name="Kegel J."/>
            <person name="Klute M.J."/>
            <person name="Kuo A."/>
            <person name="Lefebvre S.C."/>
            <person name="Maumus F."/>
            <person name="Mayer C."/>
            <person name="Miller J."/>
            <person name="Monier A."/>
            <person name="Salamov A."/>
            <person name="Young J."/>
            <person name="Aguilar M."/>
            <person name="Claverie J.M."/>
            <person name="Frickenhaus S."/>
            <person name="Gonzalez K."/>
            <person name="Herman E.K."/>
            <person name="Lin Y.C."/>
            <person name="Napier J."/>
            <person name="Ogata H."/>
            <person name="Sarno A.F."/>
            <person name="Shmutz J."/>
            <person name="Schroeder D."/>
            <person name="de Vargas C."/>
            <person name="Verret F."/>
            <person name="von Dassow P."/>
            <person name="Valentin K."/>
            <person name="Van de Peer Y."/>
            <person name="Wheeler G."/>
            <person name="Dacks J.B."/>
            <person name="Delwiche C.F."/>
            <person name="Dyhrman S.T."/>
            <person name="Glockner G."/>
            <person name="John U."/>
            <person name="Richards T."/>
            <person name="Worden A.Z."/>
            <person name="Zhang X."/>
            <person name="Grigoriev I.V."/>
            <person name="Allen A.E."/>
            <person name="Bidle K."/>
            <person name="Borodovsky M."/>
            <person name="Bowler C."/>
            <person name="Brownlee C."/>
            <person name="Cock J.M."/>
            <person name="Elias M."/>
            <person name="Gladyshev V.N."/>
            <person name="Groth M."/>
            <person name="Guda C."/>
            <person name="Hadaegh A."/>
            <person name="Iglesias-Rodriguez M.D."/>
            <person name="Jenkins J."/>
            <person name="Jones B.M."/>
            <person name="Lawson T."/>
            <person name="Leese F."/>
            <person name="Lindquist E."/>
            <person name="Lobanov A."/>
            <person name="Lomsadze A."/>
            <person name="Malik S.B."/>
            <person name="Marsh M.E."/>
            <person name="Mackinder L."/>
            <person name="Mock T."/>
            <person name="Mueller-Roeber B."/>
            <person name="Pagarete A."/>
            <person name="Parker M."/>
            <person name="Probert I."/>
            <person name="Quesneville H."/>
            <person name="Raines C."/>
            <person name="Rensing S.A."/>
            <person name="Riano-Pachon D.M."/>
            <person name="Richier S."/>
            <person name="Rokitta S."/>
            <person name="Shiraiwa Y."/>
            <person name="Soanes D.M."/>
            <person name="van der Giezen M."/>
            <person name="Wahlund T.M."/>
            <person name="Williams B."/>
            <person name="Wilson W."/>
            <person name="Wolfe G."/>
            <person name="Wurch L.L."/>
        </authorList>
    </citation>
    <scope>NUCLEOTIDE SEQUENCE</scope>
</reference>
<keyword evidence="4" id="KW-1185">Reference proteome</keyword>
<feature type="transmembrane region" description="Helical" evidence="2">
    <location>
        <begin position="125"/>
        <end position="145"/>
    </location>
</feature>
<protein>
    <submittedName>
        <fullName evidence="3">Uncharacterized protein</fullName>
    </submittedName>
</protein>
<dbReference type="EnsemblProtists" id="EOD40268">
    <property type="protein sequence ID" value="EOD40268"/>
    <property type="gene ID" value="EMIHUDRAFT_251218"/>
</dbReference>
<dbReference type="KEGG" id="ehx:EMIHUDRAFT_229049"/>
<dbReference type="AlphaFoldDB" id="A0A0D3KWY3"/>
<dbReference type="EnsemblProtists" id="EOD33950">
    <property type="protein sequence ID" value="EOD33950"/>
    <property type="gene ID" value="EMIHUDRAFT_229049"/>
</dbReference>